<accession>A0ABT5VLA4</accession>
<keyword evidence="3" id="KW-1185">Reference proteome</keyword>
<feature type="compositionally biased region" description="Low complexity" evidence="1">
    <location>
        <begin position="1"/>
        <end position="21"/>
    </location>
</feature>
<protein>
    <recommendedName>
        <fullName evidence="4">Spore coat protein</fullName>
    </recommendedName>
</protein>
<evidence type="ECO:0000313" key="3">
    <source>
        <dbReference type="Proteomes" id="UP001148125"/>
    </source>
</evidence>
<name>A0ABT5VLA4_9BACI</name>
<comment type="caution">
    <text evidence="2">The sequence shown here is derived from an EMBL/GenBank/DDBJ whole genome shotgun (WGS) entry which is preliminary data.</text>
</comment>
<proteinExistence type="predicted"/>
<gene>
    <name evidence="2" type="ORF">N7Z68_23295</name>
</gene>
<sequence length="96" mass="11296">MQQQQQSQQQQMPMNQQQGVMPQPPNVVTSKDHLYISDMLSWNLLAMKKCHFFAQQCTDPEVKGAIEKAGQMHKQHYERILQHFQTQQNQMNQALQ</sequence>
<evidence type="ECO:0000313" key="2">
    <source>
        <dbReference type="EMBL" id="MDE5416231.1"/>
    </source>
</evidence>
<dbReference type="Proteomes" id="UP001148125">
    <property type="component" value="Unassembled WGS sequence"/>
</dbReference>
<dbReference type="Gene3D" id="1.20.1260.10">
    <property type="match status" value="1"/>
</dbReference>
<organism evidence="2 3">
    <name type="scientific">Alkalihalobacterium chitinilyticum</name>
    <dbReference type="NCBI Taxonomy" id="2980103"/>
    <lineage>
        <taxon>Bacteria</taxon>
        <taxon>Bacillati</taxon>
        <taxon>Bacillota</taxon>
        <taxon>Bacilli</taxon>
        <taxon>Bacillales</taxon>
        <taxon>Bacillaceae</taxon>
        <taxon>Alkalihalobacterium</taxon>
    </lineage>
</organism>
<dbReference type="RefSeq" id="WP_275120840.1">
    <property type="nucleotide sequence ID" value="NZ_JAOTPO010000029.1"/>
</dbReference>
<feature type="region of interest" description="Disordered" evidence="1">
    <location>
        <begin position="1"/>
        <end position="26"/>
    </location>
</feature>
<dbReference type="InterPro" id="IPR012347">
    <property type="entry name" value="Ferritin-like"/>
</dbReference>
<evidence type="ECO:0000256" key="1">
    <source>
        <dbReference type="SAM" id="MobiDB-lite"/>
    </source>
</evidence>
<reference evidence="2" key="1">
    <citation type="submission" date="2024-05" db="EMBL/GenBank/DDBJ databases">
        <title>Alkalihalobacillus sp. strain MEB203 novel alkaliphilic bacterium from Lonar Lake, India.</title>
        <authorList>
            <person name="Joshi A."/>
            <person name="Thite S."/>
            <person name="Mengade P."/>
        </authorList>
    </citation>
    <scope>NUCLEOTIDE SEQUENCE</scope>
    <source>
        <strain evidence="2">MEB 203</strain>
    </source>
</reference>
<evidence type="ECO:0008006" key="4">
    <source>
        <dbReference type="Google" id="ProtNLM"/>
    </source>
</evidence>
<dbReference type="EMBL" id="JAOTPO010000029">
    <property type="protein sequence ID" value="MDE5416231.1"/>
    <property type="molecule type" value="Genomic_DNA"/>
</dbReference>